<sequence length="381" mass="40150">MNEDVCTACGERNPAGSAFCLYCGVYLGWDQAADQPTVRQPAVGQPTAGQSAAAQPGPGRSPGQSASGQFAVGQPAGAQAAAGQPAVGQTAILPETHVQPPPPYEDDSARPKPGEMACPQCGIPNAQTLRFCRKCGKALHPSSSANQAPPTVAKNGWWQRFWDPKDRRARRDYRRSLPPLYRWRRVIITIGAIAAAWVLLSVVGTNPVTWAKDRVNDVRGTLVPVDLATVAAAPPESIAEGGYSIEALTSAPLDDAWATPWATNVVVPLEGCSGKAAAQGTIRLSFPSPIRVRRLDVLAGLPATDARRPLQFRPSVLLVLSEGRCQELALKDSADVQKLVLDTGVPVKDLTIAIGATYPGRAGAAQPVAAITSLAVQSRPR</sequence>
<evidence type="ECO:0000256" key="1">
    <source>
        <dbReference type="SAM" id="MobiDB-lite"/>
    </source>
</evidence>
<gene>
    <name evidence="3" type="ORF">GCM10009741_20460</name>
</gene>
<evidence type="ECO:0000256" key="2">
    <source>
        <dbReference type="SAM" id="Phobius"/>
    </source>
</evidence>
<comment type="caution">
    <text evidence="3">The sequence shown here is derived from an EMBL/GenBank/DDBJ whole genome shotgun (WGS) entry which is preliminary data.</text>
</comment>
<feature type="region of interest" description="Disordered" evidence="1">
    <location>
        <begin position="37"/>
        <end position="116"/>
    </location>
</feature>
<keyword evidence="4" id="KW-1185">Reference proteome</keyword>
<evidence type="ECO:0008006" key="5">
    <source>
        <dbReference type="Google" id="ProtNLM"/>
    </source>
</evidence>
<keyword evidence="2" id="KW-1133">Transmembrane helix</keyword>
<name>A0ABP4LCX8_9ACTN</name>
<feature type="transmembrane region" description="Helical" evidence="2">
    <location>
        <begin position="183"/>
        <end position="204"/>
    </location>
</feature>
<feature type="compositionally biased region" description="Low complexity" evidence="1">
    <location>
        <begin position="68"/>
        <end position="89"/>
    </location>
</feature>
<accession>A0ABP4LCX8</accession>
<evidence type="ECO:0000313" key="3">
    <source>
        <dbReference type="EMBL" id="GAA1519897.1"/>
    </source>
</evidence>
<dbReference type="RefSeq" id="WP_344172374.1">
    <property type="nucleotide sequence ID" value="NZ_BAAANC010000001.1"/>
</dbReference>
<keyword evidence="2" id="KW-0812">Transmembrane</keyword>
<proteinExistence type="predicted"/>
<organism evidence="3 4">
    <name type="scientific">Kribbella lupini</name>
    <dbReference type="NCBI Taxonomy" id="291602"/>
    <lineage>
        <taxon>Bacteria</taxon>
        <taxon>Bacillati</taxon>
        <taxon>Actinomycetota</taxon>
        <taxon>Actinomycetes</taxon>
        <taxon>Propionibacteriales</taxon>
        <taxon>Kribbellaceae</taxon>
        <taxon>Kribbella</taxon>
    </lineage>
</organism>
<dbReference type="EMBL" id="BAAANC010000001">
    <property type="protein sequence ID" value="GAA1519897.1"/>
    <property type="molecule type" value="Genomic_DNA"/>
</dbReference>
<dbReference type="Proteomes" id="UP001500363">
    <property type="component" value="Unassembled WGS sequence"/>
</dbReference>
<keyword evidence="2" id="KW-0472">Membrane</keyword>
<feature type="compositionally biased region" description="Low complexity" evidence="1">
    <location>
        <begin position="44"/>
        <end position="58"/>
    </location>
</feature>
<reference evidence="4" key="1">
    <citation type="journal article" date="2019" name="Int. J. Syst. Evol. Microbiol.">
        <title>The Global Catalogue of Microorganisms (GCM) 10K type strain sequencing project: providing services to taxonomists for standard genome sequencing and annotation.</title>
        <authorList>
            <consortium name="The Broad Institute Genomics Platform"/>
            <consortium name="The Broad Institute Genome Sequencing Center for Infectious Disease"/>
            <person name="Wu L."/>
            <person name="Ma J."/>
        </authorList>
    </citation>
    <scope>NUCLEOTIDE SEQUENCE [LARGE SCALE GENOMIC DNA]</scope>
    <source>
        <strain evidence="4">JCM 14303</strain>
    </source>
</reference>
<protein>
    <recommendedName>
        <fullName evidence="5">Zinc ribbon protein</fullName>
    </recommendedName>
</protein>
<evidence type="ECO:0000313" key="4">
    <source>
        <dbReference type="Proteomes" id="UP001500363"/>
    </source>
</evidence>